<evidence type="ECO:0000313" key="8">
    <source>
        <dbReference type="Proteomes" id="UP000653493"/>
    </source>
</evidence>
<organism evidence="7 8">
    <name type="scientific">Streptomyces griseoviridis</name>
    <dbReference type="NCBI Taxonomy" id="45398"/>
    <lineage>
        <taxon>Bacteria</taxon>
        <taxon>Bacillati</taxon>
        <taxon>Actinomycetota</taxon>
        <taxon>Actinomycetes</taxon>
        <taxon>Kitasatosporales</taxon>
        <taxon>Streptomycetaceae</taxon>
        <taxon>Streptomyces</taxon>
    </lineage>
</organism>
<dbReference type="InterPro" id="IPR001647">
    <property type="entry name" value="HTH_TetR"/>
</dbReference>
<keyword evidence="1" id="KW-0805">Transcription regulation</keyword>
<dbReference type="Gene3D" id="1.10.10.60">
    <property type="entry name" value="Homeodomain-like"/>
    <property type="match status" value="1"/>
</dbReference>
<sequence length="214" mass="23885">MDGMTPASRTPAPEAAPRPPGLRERKKLRTRLAIRRAAFALFREQGYDATTVERIAERADVSPSTVARYFPAKEDIVLTDAYEPLLEELLRHRPADEPVPETLRWVLRRLTALPPGGPPHRDDLLLRVRLLAEVPAVRARLLESGSGTARLMRRALAARTGRDESDPEVRLYAMGLTGALLEAMALWVEGGCRDDLARLADHALDVFRDLPDTR</sequence>
<keyword evidence="2 4" id="KW-0238">DNA-binding</keyword>
<dbReference type="PANTHER" id="PTHR30055">
    <property type="entry name" value="HTH-TYPE TRANSCRIPTIONAL REGULATOR RUTR"/>
    <property type="match status" value="1"/>
</dbReference>
<dbReference type="Pfam" id="PF00440">
    <property type="entry name" value="TetR_N"/>
    <property type="match status" value="1"/>
</dbReference>
<evidence type="ECO:0000256" key="5">
    <source>
        <dbReference type="SAM" id="MobiDB-lite"/>
    </source>
</evidence>
<name>A0A918GC77_STRGD</name>
<feature type="domain" description="HTH tetR-type" evidence="6">
    <location>
        <begin position="28"/>
        <end position="88"/>
    </location>
</feature>
<dbReference type="InterPro" id="IPR041347">
    <property type="entry name" value="MftR_C"/>
</dbReference>
<proteinExistence type="predicted"/>
<feature type="compositionally biased region" description="Low complexity" evidence="5">
    <location>
        <begin position="1"/>
        <end position="13"/>
    </location>
</feature>
<evidence type="ECO:0000256" key="1">
    <source>
        <dbReference type="ARBA" id="ARBA00023015"/>
    </source>
</evidence>
<evidence type="ECO:0000259" key="6">
    <source>
        <dbReference type="PROSITE" id="PS50977"/>
    </source>
</evidence>
<evidence type="ECO:0000256" key="2">
    <source>
        <dbReference type="ARBA" id="ARBA00023125"/>
    </source>
</evidence>
<dbReference type="GO" id="GO:0000976">
    <property type="term" value="F:transcription cis-regulatory region binding"/>
    <property type="evidence" value="ECO:0007669"/>
    <property type="project" value="TreeGrafter"/>
</dbReference>
<dbReference type="SUPFAM" id="SSF46689">
    <property type="entry name" value="Homeodomain-like"/>
    <property type="match status" value="1"/>
</dbReference>
<evidence type="ECO:0000256" key="4">
    <source>
        <dbReference type="PROSITE-ProRule" id="PRU00335"/>
    </source>
</evidence>
<dbReference type="EMBL" id="BMSL01000002">
    <property type="protein sequence ID" value="GGS25509.1"/>
    <property type="molecule type" value="Genomic_DNA"/>
</dbReference>
<comment type="caution">
    <text evidence="7">The sequence shown here is derived from an EMBL/GenBank/DDBJ whole genome shotgun (WGS) entry which is preliminary data.</text>
</comment>
<dbReference type="Proteomes" id="UP000653493">
    <property type="component" value="Unassembled WGS sequence"/>
</dbReference>
<dbReference type="Gene3D" id="1.10.357.10">
    <property type="entry name" value="Tetracycline Repressor, domain 2"/>
    <property type="match status" value="1"/>
</dbReference>
<keyword evidence="3" id="KW-0804">Transcription</keyword>
<dbReference type="Pfam" id="PF17754">
    <property type="entry name" value="TetR_C_14"/>
    <property type="match status" value="1"/>
</dbReference>
<feature type="region of interest" description="Disordered" evidence="5">
    <location>
        <begin position="1"/>
        <end position="25"/>
    </location>
</feature>
<reference evidence="7" key="1">
    <citation type="journal article" date="2014" name="Int. J. Syst. Evol. Microbiol.">
        <title>Complete genome sequence of Corynebacterium casei LMG S-19264T (=DSM 44701T), isolated from a smear-ripened cheese.</title>
        <authorList>
            <consortium name="US DOE Joint Genome Institute (JGI-PGF)"/>
            <person name="Walter F."/>
            <person name="Albersmeier A."/>
            <person name="Kalinowski J."/>
            <person name="Ruckert C."/>
        </authorList>
    </citation>
    <scope>NUCLEOTIDE SEQUENCE</scope>
    <source>
        <strain evidence="7">JCM 4234</strain>
    </source>
</reference>
<dbReference type="AlphaFoldDB" id="A0A918GC77"/>
<gene>
    <name evidence="7" type="ORF">GCM10010238_12250</name>
</gene>
<evidence type="ECO:0000313" key="7">
    <source>
        <dbReference type="EMBL" id="GGS25509.1"/>
    </source>
</evidence>
<dbReference type="GO" id="GO:0003700">
    <property type="term" value="F:DNA-binding transcription factor activity"/>
    <property type="evidence" value="ECO:0007669"/>
    <property type="project" value="TreeGrafter"/>
</dbReference>
<feature type="DNA-binding region" description="H-T-H motif" evidence="4">
    <location>
        <begin position="51"/>
        <end position="70"/>
    </location>
</feature>
<protein>
    <submittedName>
        <fullName evidence="7">TetR family transcriptional regulator</fullName>
    </submittedName>
</protein>
<dbReference type="PROSITE" id="PS50977">
    <property type="entry name" value="HTH_TETR_2"/>
    <property type="match status" value="1"/>
</dbReference>
<dbReference type="InterPro" id="IPR009057">
    <property type="entry name" value="Homeodomain-like_sf"/>
</dbReference>
<accession>A0A918GC77</accession>
<dbReference type="PRINTS" id="PR00455">
    <property type="entry name" value="HTHTETR"/>
</dbReference>
<evidence type="ECO:0000256" key="3">
    <source>
        <dbReference type="ARBA" id="ARBA00023163"/>
    </source>
</evidence>
<reference evidence="7" key="2">
    <citation type="submission" date="2020-09" db="EMBL/GenBank/DDBJ databases">
        <authorList>
            <person name="Sun Q."/>
            <person name="Ohkuma M."/>
        </authorList>
    </citation>
    <scope>NUCLEOTIDE SEQUENCE</scope>
    <source>
        <strain evidence="7">JCM 4234</strain>
    </source>
</reference>
<dbReference type="InterPro" id="IPR050109">
    <property type="entry name" value="HTH-type_TetR-like_transc_reg"/>
</dbReference>
<keyword evidence="8" id="KW-1185">Reference proteome</keyword>
<dbReference type="PANTHER" id="PTHR30055:SF234">
    <property type="entry name" value="HTH-TYPE TRANSCRIPTIONAL REGULATOR BETI"/>
    <property type="match status" value="1"/>
</dbReference>